<comment type="caution">
    <text evidence="2">The sequence shown here is derived from an EMBL/GenBank/DDBJ whole genome shotgun (WGS) entry which is preliminary data.</text>
</comment>
<proteinExistence type="predicted"/>
<name>A0ABW7Q6S8_9MICO</name>
<dbReference type="Proteomes" id="UP001610861">
    <property type="component" value="Unassembled WGS sequence"/>
</dbReference>
<keyword evidence="1" id="KW-1133">Transmembrane helix</keyword>
<reference evidence="2 3" key="1">
    <citation type="submission" date="2024-09" db="EMBL/GenBank/DDBJ databases">
        <authorList>
            <person name="Pan X."/>
        </authorList>
    </citation>
    <scope>NUCLEOTIDE SEQUENCE [LARGE SCALE GENOMIC DNA]</scope>
    <source>
        <strain evidence="2 3">B2969</strain>
    </source>
</reference>
<accession>A0ABW7Q6S8</accession>
<keyword evidence="1" id="KW-0472">Membrane</keyword>
<keyword evidence="3" id="KW-1185">Reference proteome</keyword>
<gene>
    <name evidence="2" type="ORF">ACH3VR_07470</name>
</gene>
<dbReference type="RefSeq" id="WP_396640120.1">
    <property type="nucleotide sequence ID" value="NZ_JBIQWL010000002.1"/>
</dbReference>
<organism evidence="2 3">
    <name type="scientific">Microbacterium alkaliflavum</name>
    <dbReference type="NCBI Taxonomy" id="3248839"/>
    <lineage>
        <taxon>Bacteria</taxon>
        <taxon>Bacillati</taxon>
        <taxon>Actinomycetota</taxon>
        <taxon>Actinomycetes</taxon>
        <taxon>Micrococcales</taxon>
        <taxon>Microbacteriaceae</taxon>
        <taxon>Microbacterium</taxon>
    </lineage>
</organism>
<keyword evidence="1" id="KW-0812">Transmembrane</keyword>
<feature type="transmembrane region" description="Helical" evidence="1">
    <location>
        <begin position="90"/>
        <end position="115"/>
    </location>
</feature>
<feature type="transmembrane region" description="Helical" evidence="1">
    <location>
        <begin position="27"/>
        <end position="49"/>
    </location>
</feature>
<evidence type="ECO:0000256" key="1">
    <source>
        <dbReference type="SAM" id="Phobius"/>
    </source>
</evidence>
<evidence type="ECO:0000313" key="2">
    <source>
        <dbReference type="EMBL" id="MFH8250187.1"/>
    </source>
</evidence>
<dbReference type="EMBL" id="JBIQWL010000002">
    <property type="protein sequence ID" value="MFH8250187.1"/>
    <property type="molecule type" value="Genomic_DNA"/>
</dbReference>
<sequence length="133" mass="14430">MDSTIRPLMRPSTTATEWAGWPPAVRITVAIALFATLLLSIGVAQWLVLRRVVAHAWWWIVGTSLGWIAGLAAFFAVAPPLWQEGQPMPIALLVGVLAGALMAVAMATATGLTWLRLLKAQPRRRRPDEVAIA</sequence>
<evidence type="ECO:0008006" key="4">
    <source>
        <dbReference type="Google" id="ProtNLM"/>
    </source>
</evidence>
<feature type="transmembrane region" description="Helical" evidence="1">
    <location>
        <begin position="56"/>
        <end position="78"/>
    </location>
</feature>
<evidence type="ECO:0000313" key="3">
    <source>
        <dbReference type="Proteomes" id="UP001610861"/>
    </source>
</evidence>
<protein>
    <recommendedName>
        <fullName evidence="4">Transmembrane protein</fullName>
    </recommendedName>
</protein>